<dbReference type="Gene3D" id="1.25.40.20">
    <property type="entry name" value="Ankyrin repeat-containing domain"/>
    <property type="match status" value="4"/>
</dbReference>
<feature type="repeat" description="ANK" evidence="3">
    <location>
        <begin position="120"/>
        <end position="152"/>
    </location>
</feature>
<dbReference type="PROSITE" id="PS50088">
    <property type="entry name" value="ANK_REPEAT"/>
    <property type="match status" value="3"/>
</dbReference>
<comment type="caution">
    <text evidence="4">The sequence shown here is derived from an EMBL/GenBank/DDBJ whole genome shotgun (WGS) entry which is preliminary data.</text>
</comment>
<dbReference type="InterPro" id="IPR002110">
    <property type="entry name" value="Ankyrin_rpt"/>
</dbReference>
<dbReference type="Pfam" id="PF12796">
    <property type="entry name" value="Ank_2"/>
    <property type="match status" value="3"/>
</dbReference>
<keyword evidence="5" id="KW-1185">Reference proteome</keyword>
<proteinExistence type="predicted"/>
<dbReference type="Proteomes" id="UP001470230">
    <property type="component" value="Unassembled WGS sequence"/>
</dbReference>
<reference evidence="4 5" key="1">
    <citation type="submission" date="2024-04" db="EMBL/GenBank/DDBJ databases">
        <title>Tritrichomonas musculus Genome.</title>
        <authorList>
            <person name="Alves-Ferreira E."/>
            <person name="Grigg M."/>
            <person name="Lorenzi H."/>
            <person name="Galac M."/>
        </authorList>
    </citation>
    <scope>NUCLEOTIDE SEQUENCE [LARGE SCALE GENOMIC DNA]</scope>
    <source>
        <strain evidence="4 5">EAF2021</strain>
    </source>
</reference>
<dbReference type="SUPFAM" id="SSF48403">
    <property type="entry name" value="Ankyrin repeat"/>
    <property type="match status" value="2"/>
</dbReference>
<dbReference type="PROSITE" id="PS50297">
    <property type="entry name" value="ANK_REP_REGION"/>
    <property type="match status" value="2"/>
</dbReference>
<accession>A0ABR2H3B9</accession>
<feature type="repeat" description="ANK" evidence="3">
    <location>
        <begin position="337"/>
        <end position="369"/>
    </location>
</feature>
<evidence type="ECO:0008006" key="6">
    <source>
        <dbReference type="Google" id="ProtNLM"/>
    </source>
</evidence>
<dbReference type="PANTHER" id="PTHR24198:SF165">
    <property type="entry name" value="ANKYRIN REPEAT-CONTAINING PROTEIN-RELATED"/>
    <property type="match status" value="1"/>
</dbReference>
<dbReference type="PANTHER" id="PTHR24198">
    <property type="entry name" value="ANKYRIN REPEAT AND PROTEIN KINASE DOMAIN-CONTAINING PROTEIN"/>
    <property type="match status" value="1"/>
</dbReference>
<organism evidence="4 5">
    <name type="scientific">Tritrichomonas musculus</name>
    <dbReference type="NCBI Taxonomy" id="1915356"/>
    <lineage>
        <taxon>Eukaryota</taxon>
        <taxon>Metamonada</taxon>
        <taxon>Parabasalia</taxon>
        <taxon>Tritrichomonadida</taxon>
        <taxon>Tritrichomonadidae</taxon>
        <taxon>Tritrichomonas</taxon>
    </lineage>
</organism>
<name>A0ABR2H3B9_9EUKA</name>
<gene>
    <name evidence="4" type="ORF">M9Y10_030894</name>
</gene>
<evidence type="ECO:0000313" key="4">
    <source>
        <dbReference type="EMBL" id="KAK8840336.1"/>
    </source>
</evidence>
<dbReference type="EMBL" id="JAPFFF010000047">
    <property type="protein sequence ID" value="KAK8840336.1"/>
    <property type="molecule type" value="Genomic_DNA"/>
</dbReference>
<dbReference type="InterPro" id="IPR036770">
    <property type="entry name" value="Ankyrin_rpt-contain_sf"/>
</dbReference>
<keyword evidence="1" id="KW-0677">Repeat</keyword>
<feature type="repeat" description="ANK" evidence="3">
    <location>
        <begin position="153"/>
        <end position="185"/>
    </location>
</feature>
<evidence type="ECO:0000313" key="5">
    <source>
        <dbReference type="Proteomes" id="UP001470230"/>
    </source>
</evidence>
<dbReference type="Pfam" id="PF00023">
    <property type="entry name" value="Ank"/>
    <property type="match status" value="1"/>
</dbReference>
<sequence length="798" mass="91401">MIFHPVKVSQYRRFYRYPPSFRGSNEKETAQSILNQKILDAILDDDEKQFSDLIMETNDDLTDVNKTIKIANFKIPEFLEDNPTYACLCACFSAERCFAVLSMLSPGGTGSQEMMKLDDYKRSPIHFACIGGSLDIIRKLDQAGFDMNLRDNGQYLPSHYAAMSGHFDVMKYLWTKGANVLSLTKLTNDFCVSPIHVASLYGNLEIVKFLCETVLSLDTRPSSEAFFFECQMATPMHYACIGGHDNIVNYFLSIPSLAKEQINALDSNSRTPLLCACHNGNLGCVKAILNYKKEKINLSMKGRKHLPLVDASESGFLDIVQFLVKEKGINIQQETSQKKSALDVAVVNDHLDIVKCLIDNGASKNFDDEKVGNLMFTAFETGDYELVRYLDNALSVPYHMQNKCLEHQCQHSKHIFSLWYRMAMRKDNFQNLTYGDRYMQQACLLENKEMIDLLLEKNCNFNQIDITDIIRDQSFSLLSFLIEKGLNVSSSNDSTKMPPIVPMIKWGSLTHVKELLSKGAVLDKDIILKYKCVQVACEKCDYNMFNFLMSYQPDLTDEDLLISLQNAVSSCIIINNKDNQLIPDDNLKIIDFLLNKVKVDFDQLMPNGCETYISFAASRSCFQLLDLFEKHGANFIDCSLNFDFMTHEKFIHVFNYFKERGCTFQNGLVRNKYYSLSKKAKNPLQTMFRAFYYRNDKSVSTLLFMLDYSKPNQIKSAKFRHNNLIDILMGYNCYDGVLKAFKLVGSVFYPLCNDKDSFVKWVKNSNNQELIDFMFKNNGNVNNVIVDDENDDEKDVKD</sequence>
<evidence type="ECO:0000256" key="2">
    <source>
        <dbReference type="ARBA" id="ARBA00023043"/>
    </source>
</evidence>
<dbReference type="SMART" id="SM00248">
    <property type="entry name" value="ANK"/>
    <property type="match status" value="11"/>
</dbReference>
<evidence type="ECO:0000256" key="3">
    <source>
        <dbReference type="PROSITE-ProRule" id="PRU00023"/>
    </source>
</evidence>
<protein>
    <recommendedName>
        <fullName evidence="6">DUF3447 domain-containing protein</fullName>
    </recommendedName>
</protein>
<evidence type="ECO:0000256" key="1">
    <source>
        <dbReference type="ARBA" id="ARBA00022737"/>
    </source>
</evidence>
<keyword evidence="2 3" id="KW-0040">ANK repeat</keyword>